<keyword evidence="1" id="KW-0812">Transmembrane</keyword>
<keyword evidence="3" id="KW-1185">Reference proteome</keyword>
<name>A0A6P2BME3_9ACTN</name>
<feature type="transmembrane region" description="Helical" evidence="1">
    <location>
        <begin position="21"/>
        <end position="43"/>
    </location>
</feature>
<evidence type="ECO:0000313" key="3">
    <source>
        <dbReference type="Proteomes" id="UP000460272"/>
    </source>
</evidence>
<dbReference type="EMBL" id="RPFW01000009">
    <property type="protein sequence ID" value="TVZ00239.1"/>
    <property type="molecule type" value="Genomic_DNA"/>
</dbReference>
<keyword evidence="1" id="KW-1133">Transmembrane helix</keyword>
<keyword evidence="1" id="KW-0472">Membrane</keyword>
<comment type="caution">
    <text evidence="2">The sequence shown here is derived from an EMBL/GenBank/DDBJ whole genome shotgun (WGS) entry which is preliminary data.</text>
</comment>
<evidence type="ECO:0000256" key="1">
    <source>
        <dbReference type="SAM" id="Phobius"/>
    </source>
</evidence>
<dbReference type="Proteomes" id="UP000460272">
    <property type="component" value="Unassembled WGS sequence"/>
</dbReference>
<sequence length="83" mass="9285">MGVAGQHARRRGQRWWHRPDVRYWYGLGIAFLLVGVAQIGVAVGRSSGFGYVMVGVVYLLISAAWLAVGGYKHRREQPEATRD</sequence>
<protein>
    <submittedName>
        <fullName evidence="2">Uncharacterized protein</fullName>
    </submittedName>
</protein>
<gene>
    <name evidence="2" type="ORF">EAS64_36915</name>
</gene>
<accession>A0A6P2BME3</accession>
<reference evidence="2 3" key="1">
    <citation type="submission" date="2018-11" db="EMBL/GenBank/DDBJ databases">
        <title>Trebonia kvetii gen.nov., sp.nov., a novel acidophilic actinobacterium, and proposal of the new actinobacterial family Treboniaceae fam. nov.</title>
        <authorList>
            <person name="Rapoport D."/>
            <person name="Sagova-Mareckova M."/>
            <person name="Sedlacek I."/>
            <person name="Provaznik J."/>
            <person name="Kralova S."/>
            <person name="Pavlinic D."/>
            <person name="Benes V."/>
            <person name="Kopecky J."/>
        </authorList>
    </citation>
    <scope>NUCLEOTIDE SEQUENCE [LARGE SCALE GENOMIC DNA]</scope>
    <source>
        <strain evidence="2 3">15Tr583</strain>
    </source>
</reference>
<dbReference type="AlphaFoldDB" id="A0A6P2BME3"/>
<feature type="transmembrane region" description="Helical" evidence="1">
    <location>
        <begin position="49"/>
        <end position="68"/>
    </location>
</feature>
<evidence type="ECO:0000313" key="2">
    <source>
        <dbReference type="EMBL" id="TVZ00239.1"/>
    </source>
</evidence>
<dbReference type="RefSeq" id="WP_145860874.1">
    <property type="nucleotide sequence ID" value="NZ_RPFW01000009.1"/>
</dbReference>
<proteinExistence type="predicted"/>
<organism evidence="2 3">
    <name type="scientific">Trebonia kvetii</name>
    <dbReference type="NCBI Taxonomy" id="2480626"/>
    <lineage>
        <taxon>Bacteria</taxon>
        <taxon>Bacillati</taxon>
        <taxon>Actinomycetota</taxon>
        <taxon>Actinomycetes</taxon>
        <taxon>Streptosporangiales</taxon>
        <taxon>Treboniaceae</taxon>
        <taxon>Trebonia</taxon>
    </lineage>
</organism>